<evidence type="ECO:0000256" key="2">
    <source>
        <dbReference type="ARBA" id="ARBA00022741"/>
    </source>
</evidence>
<feature type="non-terminal residue" evidence="5">
    <location>
        <position position="165"/>
    </location>
</feature>
<keyword evidence="2" id="KW-0547">Nucleotide-binding</keyword>
<dbReference type="EMBL" id="BARU01033701">
    <property type="protein sequence ID" value="GAH70427.1"/>
    <property type="molecule type" value="Genomic_DNA"/>
</dbReference>
<dbReference type="AlphaFoldDB" id="X1HLR5"/>
<dbReference type="PANTHER" id="PTHR42939">
    <property type="entry name" value="ABC TRANSPORTER ATP-BINDING PROTEIN ALBC-RELATED"/>
    <property type="match status" value="1"/>
</dbReference>
<organism evidence="5">
    <name type="scientific">marine sediment metagenome</name>
    <dbReference type="NCBI Taxonomy" id="412755"/>
    <lineage>
        <taxon>unclassified sequences</taxon>
        <taxon>metagenomes</taxon>
        <taxon>ecological metagenomes</taxon>
    </lineage>
</organism>
<dbReference type="InterPro" id="IPR051782">
    <property type="entry name" value="ABC_Transporter_VariousFunc"/>
</dbReference>
<accession>X1HLR5</accession>
<dbReference type="InterPro" id="IPR027417">
    <property type="entry name" value="P-loop_NTPase"/>
</dbReference>
<dbReference type="CDD" id="cd03230">
    <property type="entry name" value="ABC_DR_subfamily_A"/>
    <property type="match status" value="1"/>
</dbReference>
<dbReference type="SUPFAM" id="SSF52540">
    <property type="entry name" value="P-loop containing nucleoside triphosphate hydrolases"/>
    <property type="match status" value="1"/>
</dbReference>
<evidence type="ECO:0000259" key="4">
    <source>
        <dbReference type="Pfam" id="PF00005"/>
    </source>
</evidence>
<gene>
    <name evidence="5" type="ORF">S03H2_52987</name>
</gene>
<dbReference type="InterPro" id="IPR003439">
    <property type="entry name" value="ABC_transporter-like_ATP-bd"/>
</dbReference>
<sequence length="165" mass="18844">MNDILKIVDLTKRFGRKKVLENFNLTLEKGKVYGLLGINGEGKTTLIRMIMGVIPSDKGEIFYKDKKIRPKDALHKREIGYIPEESIFFSWMKIKELLDFNSSFYPTWDAEKADDYLERFSLDGKVKIKNLSRGMKLKLGLITALAAKPELLILDDPTSGMDVPT</sequence>
<reference evidence="5" key="1">
    <citation type="journal article" date="2014" name="Front. Microbiol.">
        <title>High frequency of phylogenetically diverse reductive dehalogenase-homologous genes in deep subseafloor sedimentary metagenomes.</title>
        <authorList>
            <person name="Kawai M."/>
            <person name="Futagami T."/>
            <person name="Toyoda A."/>
            <person name="Takaki Y."/>
            <person name="Nishi S."/>
            <person name="Hori S."/>
            <person name="Arai W."/>
            <person name="Tsubouchi T."/>
            <person name="Morono Y."/>
            <person name="Uchiyama I."/>
            <person name="Ito T."/>
            <person name="Fujiyama A."/>
            <person name="Inagaki F."/>
            <person name="Takami H."/>
        </authorList>
    </citation>
    <scope>NUCLEOTIDE SEQUENCE</scope>
    <source>
        <strain evidence="5">Expedition CK06-06</strain>
    </source>
</reference>
<dbReference type="PANTHER" id="PTHR42939:SF1">
    <property type="entry name" value="ABC TRANSPORTER ATP-BINDING PROTEIN ALBC-RELATED"/>
    <property type="match status" value="1"/>
</dbReference>
<name>X1HLR5_9ZZZZ</name>
<evidence type="ECO:0000256" key="1">
    <source>
        <dbReference type="ARBA" id="ARBA00022448"/>
    </source>
</evidence>
<keyword evidence="3" id="KW-0067">ATP-binding</keyword>
<protein>
    <recommendedName>
        <fullName evidence="4">ABC transporter domain-containing protein</fullName>
    </recommendedName>
</protein>
<evidence type="ECO:0000313" key="5">
    <source>
        <dbReference type="EMBL" id="GAH70427.1"/>
    </source>
</evidence>
<keyword evidence="1" id="KW-0813">Transport</keyword>
<feature type="domain" description="ABC transporter" evidence="4">
    <location>
        <begin position="20"/>
        <end position="159"/>
    </location>
</feature>
<dbReference type="GO" id="GO:0005524">
    <property type="term" value="F:ATP binding"/>
    <property type="evidence" value="ECO:0007669"/>
    <property type="project" value="UniProtKB-KW"/>
</dbReference>
<dbReference type="Gene3D" id="3.40.50.300">
    <property type="entry name" value="P-loop containing nucleotide triphosphate hydrolases"/>
    <property type="match status" value="1"/>
</dbReference>
<comment type="caution">
    <text evidence="5">The sequence shown here is derived from an EMBL/GenBank/DDBJ whole genome shotgun (WGS) entry which is preliminary data.</text>
</comment>
<evidence type="ECO:0000256" key="3">
    <source>
        <dbReference type="ARBA" id="ARBA00022840"/>
    </source>
</evidence>
<dbReference type="Pfam" id="PF00005">
    <property type="entry name" value="ABC_tran"/>
    <property type="match status" value="1"/>
</dbReference>
<proteinExistence type="predicted"/>
<dbReference type="GO" id="GO:0016887">
    <property type="term" value="F:ATP hydrolysis activity"/>
    <property type="evidence" value="ECO:0007669"/>
    <property type="project" value="InterPro"/>
</dbReference>